<proteinExistence type="predicted"/>
<dbReference type="Gene3D" id="3.20.20.140">
    <property type="entry name" value="Metal-dependent hydrolases"/>
    <property type="match status" value="1"/>
</dbReference>
<dbReference type="InterPro" id="IPR012696">
    <property type="entry name" value="PhnM"/>
</dbReference>
<dbReference type="STRING" id="1827387.A4S15_11865"/>
<dbReference type="PANTHER" id="PTHR43135">
    <property type="entry name" value="ALPHA-D-RIBOSE 1-METHYLPHOSPHONATE 5-TRIPHOSPHATE DIPHOSPHATASE"/>
    <property type="match status" value="1"/>
</dbReference>
<evidence type="ECO:0000313" key="2">
    <source>
        <dbReference type="Proteomes" id="UP000192872"/>
    </source>
</evidence>
<reference evidence="1 2" key="1">
    <citation type="journal article" date="2017" name="Water Res.">
        <title>Comammox in drinking water systems.</title>
        <authorList>
            <person name="Wang Y."/>
            <person name="Ma L."/>
            <person name="Mao Y."/>
            <person name="Jiang X."/>
            <person name="Xia Y."/>
            <person name="Yu K."/>
            <person name="Li B."/>
            <person name="Zhang T."/>
        </authorList>
    </citation>
    <scope>NUCLEOTIDE SEQUENCE [LARGE SCALE GENOMIC DNA]</scope>
    <source>
        <strain evidence="1">SG_bin8</strain>
    </source>
</reference>
<dbReference type="NCBIfam" id="NF011990">
    <property type="entry name" value="PRK15446.2-6"/>
    <property type="match status" value="1"/>
</dbReference>
<dbReference type="InterPro" id="IPR032466">
    <property type="entry name" value="Metal_Hydrolase"/>
</dbReference>
<dbReference type="GO" id="GO:0019700">
    <property type="term" value="P:organic phosphonate catabolic process"/>
    <property type="evidence" value="ECO:0007669"/>
    <property type="project" value="InterPro"/>
</dbReference>
<comment type="caution">
    <text evidence="1">The sequence shown here is derived from an EMBL/GenBank/DDBJ whole genome shotgun (WGS) entry which is preliminary data.</text>
</comment>
<sequence>MAAGSIINGQVLDNSGVFSAHALRFGDGVITDLENKGAFELDATGLMVLPGIVDVHGDAFERQLMPRPGVRFPIEVALLETDRQLAANGITTAFHAVTWSWETGLRDRSIAEEMTRALRAPGAGLSVDTRFHLRHECHNLAAENEIIAWLNDGLIDVLSFNDHVEDCHADAGKPAKVQQYLDRTGLTRAAWDELLARITSQGPLVPASIERLAAAARKAGVVMMSHDDISPAHRDSFHALGIHVSEFPETEDTARRALAHDGAVVFGAPNVVRGRSHTTAPNATDMIAKGLCTVLASDYYYPALALAPFKLVERLGGDIGRYWPLVSTQAARALGLTDRGVLDVGQRADITLIDAHGGVPRVIATLVAGKIVYLADGARLKAA</sequence>
<protein>
    <submittedName>
        <fullName evidence="1">Uncharacterized protein</fullName>
    </submittedName>
</protein>
<organism evidence="1 2">
    <name type="scientific">Candidatus Raskinella chloraquaticus</name>
    <dbReference type="NCBI Taxonomy" id="1951219"/>
    <lineage>
        <taxon>Bacteria</taxon>
        <taxon>Pseudomonadati</taxon>
        <taxon>Pseudomonadota</taxon>
        <taxon>Alphaproteobacteria</taxon>
        <taxon>Hyphomicrobiales</taxon>
        <taxon>Phreatobacteraceae</taxon>
        <taxon>Candidatus Raskinella</taxon>
    </lineage>
</organism>
<accession>A0A1W9HVL6</accession>
<dbReference type="RefSeq" id="WP_376801848.1">
    <property type="nucleotide sequence ID" value="NZ_DBNB01000040.1"/>
</dbReference>
<dbReference type="SUPFAM" id="SSF51556">
    <property type="entry name" value="Metallo-dependent hydrolases"/>
    <property type="match status" value="1"/>
</dbReference>
<dbReference type="SUPFAM" id="SSF51338">
    <property type="entry name" value="Composite domain of metallo-dependent hydrolases"/>
    <property type="match status" value="1"/>
</dbReference>
<name>A0A1W9HVL6_9HYPH</name>
<dbReference type="InterPro" id="IPR011059">
    <property type="entry name" value="Metal-dep_hydrolase_composite"/>
</dbReference>
<dbReference type="PANTHER" id="PTHR43135:SF3">
    <property type="entry name" value="ALPHA-D-RIBOSE 1-METHYLPHOSPHONATE 5-TRIPHOSPHATE DIPHOSPHATASE"/>
    <property type="match status" value="1"/>
</dbReference>
<dbReference type="GO" id="GO:0016810">
    <property type="term" value="F:hydrolase activity, acting on carbon-nitrogen (but not peptide) bonds"/>
    <property type="evidence" value="ECO:0007669"/>
    <property type="project" value="InterPro"/>
</dbReference>
<dbReference type="AlphaFoldDB" id="A0A1W9HVL6"/>
<dbReference type="Proteomes" id="UP000192872">
    <property type="component" value="Unassembled WGS sequence"/>
</dbReference>
<dbReference type="InterPro" id="IPR051781">
    <property type="entry name" value="Metallo-dep_Hydrolase"/>
</dbReference>
<dbReference type="NCBIfam" id="NF011987">
    <property type="entry name" value="PRK15446.2-3"/>
    <property type="match status" value="1"/>
</dbReference>
<evidence type="ECO:0000313" key="1">
    <source>
        <dbReference type="EMBL" id="OQW51271.1"/>
    </source>
</evidence>
<dbReference type="PIRSF" id="PIRSF038971">
    <property type="entry name" value="PhnM"/>
    <property type="match status" value="1"/>
</dbReference>
<dbReference type="Gene3D" id="2.30.40.10">
    <property type="entry name" value="Urease, subunit C, domain 1"/>
    <property type="match status" value="1"/>
</dbReference>
<gene>
    <name evidence="1" type="ORF">A4S15_11865</name>
</gene>
<dbReference type="EMBL" id="LWDL01000020">
    <property type="protein sequence ID" value="OQW51271.1"/>
    <property type="molecule type" value="Genomic_DNA"/>
</dbReference>